<dbReference type="SUPFAM" id="SSF55874">
    <property type="entry name" value="ATPase domain of HSP90 chaperone/DNA topoisomerase II/histidine kinase"/>
    <property type="match status" value="1"/>
</dbReference>
<dbReference type="InterPro" id="IPR010559">
    <property type="entry name" value="Sig_transdc_His_kin_internal"/>
</dbReference>
<reference evidence="4 5" key="1">
    <citation type="submission" date="2024-04" db="EMBL/GenBank/DDBJ databases">
        <title>Defined microbial consortia suppress multidrug-resistant proinflammatory Enterobacteriaceae via ecological control.</title>
        <authorList>
            <person name="Furuichi M."/>
            <person name="Kawaguchi T."/>
            <person name="Pust M."/>
            <person name="Yasuma K."/>
            <person name="Plichta D."/>
            <person name="Hasegawa N."/>
            <person name="Ohya T."/>
            <person name="Bhattarai S."/>
            <person name="Sasajima S."/>
            <person name="Aoto Y."/>
            <person name="Tuganbaev T."/>
            <person name="Yaginuma M."/>
            <person name="Ueda M."/>
            <person name="Okahashi N."/>
            <person name="Amafuji K."/>
            <person name="Kiridooshi Y."/>
            <person name="Sugita K."/>
            <person name="Strazar M."/>
            <person name="Skelly A."/>
            <person name="Suda W."/>
            <person name="Hattori M."/>
            <person name="Nakamoto N."/>
            <person name="Caballero S."/>
            <person name="Norman J."/>
            <person name="Olle B."/>
            <person name="Tanoue T."/>
            <person name="Arita M."/>
            <person name="Bucci V."/>
            <person name="Atarashi K."/>
            <person name="Xavier R."/>
            <person name="Honda K."/>
        </authorList>
    </citation>
    <scope>NUCLEOTIDE SEQUENCE [LARGE SCALE GENOMIC DNA]</scope>
    <source>
        <strain evidence="5">k34-0107-D12</strain>
    </source>
</reference>
<dbReference type="EMBL" id="BAABZQ010000001">
    <property type="protein sequence ID" value="GAA6498655.1"/>
    <property type="molecule type" value="Genomic_DNA"/>
</dbReference>
<evidence type="ECO:0000313" key="4">
    <source>
        <dbReference type="EMBL" id="GAA6498655.1"/>
    </source>
</evidence>
<protein>
    <recommendedName>
        <fullName evidence="6">Histidine kinase</fullName>
    </recommendedName>
</protein>
<dbReference type="PANTHER" id="PTHR34220">
    <property type="entry name" value="SENSOR HISTIDINE KINASE YPDA"/>
    <property type="match status" value="1"/>
</dbReference>
<dbReference type="Proteomes" id="UP001600941">
    <property type="component" value="Unassembled WGS sequence"/>
</dbReference>
<keyword evidence="1" id="KW-0472">Membrane</keyword>
<feature type="domain" description="Signal transduction histidine kinase internal region" evidence="3">
    <location>
        <begin position="379"/>
        <end position="458"/>
    </location>
</feature>
<dbReference type="Gene3D" id="3.30.565.10">
    <property type="entry name" value="Histidine kinase-like ATPase, C-terminal domain"/>
    <property type="match status" value="1"/>
</dbReference>
<dbReference type="Pfam" id="PF02518">
    <property type="entry name" value="HATPase_c"/>
    <property type="match status" value="1"/>
</dbReference>
<name>A0ABQ0BQ55_9FIRM</name>
<sequence>MERKELRKGGLKWKILKSITIFIAVSMAFSALAGYLYFVRIVREQKISDEEVKQQQIVNQMQFMTEDIDNFAKSVIIDETLQMALEEEEQLSEFELSRKKDRISKRLAFYNSLKTYVASSFLELENGGRYGSGFGASEEDYLERKFGIREFVEFKKDDSLQYSKPYIGLESRVTSPVVCYRVKIWSQEDFGKQQGTLYIEVYLNYFIDQMEVYGQEYENVCLTGSSGEVLFQNDKDKKIQEYIKKQGTIKENLSLRTENGYLICHAVGYTGWELYTLITDGYLWRQSYFVLNFFAISFVLSLGLVLVFTSRTLEKRIKPITYLSQQMGNTQYDSMDSVEIVHTGDEIQTLYECYQAMIGEIQRGIEERITYEKQKKEMEFDIMLSQVNPHYLYNVLNTVVYLAAAEKNKRIVKIVNALIYTLQETLNLGEGRVETTIEKELELTKCYLQIQEYRYPDMFETEISCPESLKGYRILKTSIQPLVENALLHGILPTESKGKITVTIEEAEGNIIVMVRDSGQGIADDRLLKFRNREQIVYEKNGRKHIGISNIRDRIEYLYGEPYEMKIRRRKEGGTEVMMRLPVLQDGE</sequence>
<dbReference type="RefSeq" id="WP_227210389.1">
    <property type="nucleotide sequence ID" value="NZ_BAABZQ010000001.1"/>
</dbReference>
<evidence type="ECO:0000313" key="5">
    <source>
        <dbReference type="Proteomes" id="UP001600941"/>
    </source>
</evidence>
<dbReference type="InterPro" id="IPR003594">
    <property type="entry name" value="HATPase_dom"/>
</dbReference>
<evidence type="ECO:0000259" key="2">
    <source>
        <dbReference type="Pfam" id="PF02518"/>
    </source>
</evidence>
<evidence type="ECO:0000256" key="1">
    <source>
        <dbReference type="SAM" id="Phobius"/>
    </source>
</evidence>
<keyword evidence="5" id="KW-1185">Reference proteome</keyword>
<feature type="domain" description="Histidine kinase/HSP90-like ATPase" evidence="2">
    <location>
        <begin position="475"/>
        <end position="583"/>
    </location>
</feature>
<dbReference type="InterPro" id="IPR050640">
    <property type="entry name" value="Bact_2-comp_sensor_kinase"/>
</dbReference>
<accession>A0ABQ0BQ55</accession>
<keyword evidence="1" id="KW-1133">Transmembrane helix</keyword>
<evidence type="ECO:0008006" key="6">
    <source>
        <dbReference type="Google" id="ProtNLM"/>
    </source>
</evidence>
<dbReference type="Gene3D" id="6.10.340.10">
    <property type="match status" value="1"/>
</dbReference>
<comment type="caution">
    <text evidence="4">The sequence shown here is derived from an EMBL/GenBank/DDBJ whole genome shotgun (WGS) entry which is preliminary data.</text>
</comment>
<evidence type="ECO:0000259" key="3">
    <source>
        <dbReference type="Pfam" id="PF06580"/>
    </source>
</evidence>
<dbReference type="PANTHER" id="PTHR34220:SF7">
    <property type="entry name" value="SENSOR HISTIDINE KINASE YPDA"/>
    <property type="match status" value="1"/>
</dbReference>
<organism evidence="4 5">
    <name type="scientific">Blautia parvula</name>
    <dbReference type="NCBI Taxonomy" id="2877527"/>
    <lineage>
        <taxon>Bacteria</taxon>
        <taxon>Bacillati</taxon>
        <taxon>Bacillota</taxon>
        <taxon>Clostridia</taxon>
        <taxon>Lachnospirales</taxon>
        <taxon>Lachnospiraceae</taxon>
        <taxon>Blautia</taxon>
    </lineage>
</organism>
<keyword evidence="1" id="KW-0812">Transmembrane</keyword>
<dbReference type="InterPro" id="IPR036890">
    <property type="entry name" value="HATPase_C_sf"/>
</dbReference>
<gene>
    <name evidence="4" type="ORF">K340107D12_14710</name>
</gene>
<feature type="transmembrane region" description="Helical" evidence="1">
    <location>
        <begin position="288"/>
        <end position="308"/>
    </location>
</feature>
<proteinExistence type="predicted"/>
<feature type="transmembrane region" description="Helical" evidence="1">
    <location>
        <begin position="21"/>
        <end position="38"/>
    </location>
</feature>
<dbReference type="Pfam" id="PF06580">
    <property type="entry name" value="His_kinase"/>
    <property type="match status" value="1"/>
</dbReference>